<dbReference type="STRING" id="53468.A0A0R3UJC6"/>
<evidence type="ECO:0000256" key="2">
    <source>
        <dbReference type="ARBA" id="ARBA00023128"/>
    </source>
</evidence>
<reference evidence="6" key="1">
    <citation type="submission" date="2017-02" db="UniProtKB">
        <authorList>
            <consortium name="WormBaseParasite"/>
        </authorList>
    </citation>
    <scope>IDENTIFICATION</scope>
</reference>
<gene>
    <name evidence="4" type="ORF">MCOS_LOCUS7601</name>
</gene>
<accession>A0A0R3UJC6</accession>
<protein>
    <submittedName>
        <fullName evidence="6">Cytochrome c oxidase assembly factor 6</fullName>
    </submittedName>
</protein>
<dbReference type="InterPro" id="IPR042289">
    <property type="entry name" value="COA6"/>
</dbReference>
<proteinExistence type="predicted"/>
<evidence type="ECO:0000313" key="5">
    <source>
        <dbReference type="Proteomes" id="UP000267029"/>
    </source>
</evidence>
<dbReference type="PANTHER" id="PTHR46690:SF1">
    <property type="entry name" value="CYTOCHROME C OXIDASE ASSEMBLY FACTOR 6 HOMOLOG"/>
    <property type="match status" value="1"/>
</dbReference>
<dbReference type="GO" id="GO:0008535">
    <property type="term" value="P:respiratory chain complex IV assembly"/>
    <property type="evidence" value="ECO:0007669"/>
    <property type="project" value="InterPro"/>
</dbReference>
<organism evidence="6">
    <name type="scientific">Mesocestoides corti</name>
    <name type="common">Flatworm</name>
    <dbReference type="NCBI Taxonomy" id="53468"/>
    <lineage>
        <taxon>Eukaryota</taxon>
        <taxon>Metazoa</taxon>
        <taxon>Spiralia</taxon>
        <taxon>Lophotrochozoa</taxon>
        <taxon>Platyhelminthes</taxon>
        <taxon>Cestoda</taxon>
        <taxon>Eucestoda</taxon>
        <taxon>Cyclophyllidea</taxon>
        <taxon>Mesocestoididae</taxon>
        <taxon>Mesocestoides</taxon>
    </lineage>
</organism>
<dbReference type="SUPFAM" id="SSF47694">
    <property type="entry name" value="Cytochrome c oxidase subunit h"/>
    <property type="match status" value="1"/>
</dbReference>
<name>A0A0R3UJC6_MESCO</name>
<evidence type="ECO:0000256" key="1">
    <source>
        <dbReference type="ARBA" id="ARBA00004173"/>
    </source>
</evidence>
<evidence type="ECO:0000313" key="4">
    <source>
        <dbReference type="EMBL" id="VDD81598.1"/>
    </source>
</evidence>
<dbReference type="PROSITE" id="PS51808">
    <property type="entry name" value="CHCH"/>
    <property type="match status" value="1"/>
</dbReference>
<reference evidence="4 5" key="2">
    <citation type="submission" date="2018-10" db="EMBL/GenBank/DDBJ databases">
        <authorList>
            <consortium name="Pathogen Informatics"/>
        </authorList>
    </citation>
    <scope>NUCLEOTIDE SEQUENCE [LARGE SCALE GENOMIC DNA]</scope>
</reference>
<keyword evidence="2" id="KW-0496">Mitochondrion</keyword>
<dbReference type="PANTHER" id="PTHR46690">
    <property type="entry name" value="CYTOCHROME C OXIDASE ASSEMBLY FACTOR 6 HOMOLOG"/>
    <property type="match status" value="1"/>
</dbReference>
<dbReference type="Pfam" id="PF02297">
    <property type="entry name" value="COX6B"/>
    <property type="match status" value="1"/>
</dbReference>
<dbReference type="WBParaSite" id="MCOS_0000760001-mRNA-1">
    <property type="protein sequence ID" value="MCOS_0000760001-mRNA-1"/>
    <property type="gene ID" value="MCOS_0000760001"/>
</dbReference>
<dbReference type="GO" id="GO:0042775">
    <property type="term" value="P:mitochondrial ATP synthesis coupled electron transport"/>
    <property type="evidence" value="ECO:0007669"/>
    <property type="project" value="TreeGrafter"/>
</dbReference>
<keyword evidence="3" id="KW-1015">Disulfide bond</keyword>
<evidence type="ECO:0000313" key="6">
    <source>
        <dbReference type="WBParaSite" id="MCOS_0000760001-mRNA-1"/>
    </source>
</evidence>
<sequence>MASSGSIFKKAAPNKEEREACWAARDSFWKCIKDAYSEGREVPEELADTVNVSQCQALRKTYEAACPHSWVCTLWGVNFSPTVMYKSRIALK</sequence>
<keyword evidence="5" id="KW-1185">Reference proteome</keyword>
<dbReference type="Proteomes" id="UP000267029">
    <property type="component" value="Unassembled WGS sequence"/>
</dbReference>
<dbReference type="OrthoDB" id="16284at2759"/>
<comment type="subcellular location">
    <subcellularLocation>
        <location evidence="1">Mitochondrion</location>
    </subcellularLocation>
</comment>
<dbReference type="Gene3D" id="1.10.10.140">
    <property type="entry name" value="Cytochrome c oxidase, subunit VIb"/>
    <property type="match status" value="1"/>
</dbReference>
<dbReference type="GO" id="GO:0005739">
    <property type="term" value="C:mitochondrion"/>
    <property type="evidence" value="ECO:0007669"/>
    <property type="project" value="UniProtKB-SubCell"/>
</dbReference>
<dbReference type="InterPro" id="IPR036549">
    <property type="entry name" value="CX6/COA6-like_sf"/>
</dbReference>
<evidence type="ECO:0000256" key="3">
    <source>
        <dbReference type="ARBA" id="ARBA00023157"/>
    </source>
</evidence>
<dbReference type="InterPro" id="IPR048280">
    <property type="entry name" value="COX6B-like"/>
</dbReference>
<dbReference type="EMBL" id="UXSR01005384">
    <property type="protein sequence ID" value="VDD81598.1"/>
    <property type="molecule type" value="Genomic_DNA"/>
</dbReference>
<dbReference type="AlphaFoldDB" id="A0A0R3UJC6"/>